<keyword evidence="7" id="KW-1185">Reference proteome</keyword>
<evidence type="ECO:0000259" key="5">
    <source>
        <dbReference type="SMART" id="SM00470"/>
    </source>
</evidence>
<name>A0A1L6MVT9_9BACT</name>
<dbReference type="Gene3D" id="3.90.1530.30">
    <property type="match status" value="1"/>
</dbReference>
<feature type="region of interest" description="Disordered" evidence="4">
    <location>
        <begin position="230"/>
        <end position="249"/>
    </location>
</feature>
<dbReference type="GO" id="GO:0005694">
    <property type="term" value="C:chromosome"/>
    <property type="evidence" value="ECO:0007669"/>
    <property type="project" value="TreeGrafter"/>
</dbReference>
<evidence type="ECO:0000256" key="3">
    <source>
        <dbReference type="ARBA" id="ARBA00023125"/>
    </source>
</evidence>
<dbReference type="RefSeq" id="WP_075276290.1">
    <property type="nucleotide sequence ID" value="NZ_CP016908.1"/>
</dbReference>
<evidence type="ECO:0000313" key="7">
    <source>
        <dbReference type="Proteomes" id="UP000185544"/>
    </source>
</evidence>
<dbReference type="Pfam" id="PF17762">
    <property type="entry name" value="HTH_ParB"/>
    <property type="match status" value="1"/>
</dbReference>
<keyword evidence="3" id="KW-0238">DNA-binding</keyword>
<dbReference type="Gene3D" id="1.10.10.2830">
    <property type="match status" value="1"/>
</dbReference>
<keyword evidence="2" id="KW-0159">Chromosome partition</keyword>
<proteinExistence type="inferred from homology"/>
<evidence type="ECO:0000256" key="2">
    <source>
        <dbReference type="ARBA" id="ARBA00022829"/>
    </source>
</evidence>
<dbReference type="SUPFAM" id="SSF110849">
    <property type="entry name" value="ParB/Sulfiredoxin"/>
    <property type="match status" value="1"/>
</dbReference>
<dbReference type="Pfam" id="PF23552">
    <property type="entry name" value="ParB_C"/>
    <property type="match status" value="1"/>
</dbReference>
<dbReference type="InterPro" id="IPR004437">
    <property type="entry name" value="ParB/RepB/Spo0J"/>
</dbReference>
<dbReference type="FunFam" id="1.10.10.2830:FF:000001">
    <property type="entry name" value="Chromosome partitioning protein ParB"/>
    <property type="match status" value="1"/>
</dbReference>
<dbReference type="Proteomes" id="UP000185544">
    <property type="component" value="Chromosome"/>
</dbReference>
<dbReference type="InterPro" id="IPR041468">
    <property type="entry name" value="HTH_ParB/Spo0J"/>
</dbReference>
<gene>
    <name evidence="6" type="ORF">BCY86_02335</name>
</gene>
<dbReference type="NCBIfam" id="TIGR00180">
    <property type="entry name" value="parB_part"/>
    <property type="match status" value="1"/>
</dbReference>
<feature type="region of interest" description="Disordered" evidence="4">
    <location>
        <begin position="1"/>
        <end position="27"/>
    </location>
</feature>
<dbReference type="STRING" id="1882918.BCY86_02335"/>
<dbReference type="Pfam" id="PF02195">
    <property type="entry name" value="ParB_N"/>
    <property type="match status" value="1"/>
</dbReference>
<dbReference type="FunFam" id="3.90.1530.30:FF:000001">
    <property type="entry name" value="Chromosome partitioning protein ParB"/>
    <property type="match status" value="1"/>
</dbReference>
<dbReference type="InterPro" id="IPR003115">
    <property type="entry name" value="ParB_N"/>
</dbReference>
<dbReference type="InterPro" id="IPR057240">
    <property type="entry name" value="ParB_dimer_C"/>
</dbReference>
<protein>
    <submittedName>
        <fullName evidence="6">Chromosome partitioning protein ParB</fullName>
    </submittedName>
</protein>
<dbReference type="EMBL" id="CP016908">
    <property type="protein sequence ID" value="APR99642.1"/>
    <property type="molecule type" value="Genomic_DNA"/>
</dbReference>
<dbReference type="OrthoDB" id="9802051at2"/>
<feature type="domain" description="ParB-like N-terminal" evidence="5">
    <location>
        <begin position="35"/>
        <end position="127"/>
    </location>
</feature>
<evidence type="ECO:0000256" key="4">
    <source>
        <dbReference type="SAM" id="MobiDB-lite"/>
    </source>
</evidence>
<dbReference type="SMART" id="SM00470">
    <property type="entry name" value="ParB"/>
    <property type="match status" value="1"/>
</dbReference>
<dbReference type="AlphaFoldDB" id="A0A1L6MVT9"/>
<reference evidence="6 7" key="1">
    <citation type="submission" date="2016-08" db="EMBL/GenBank/DDBJ databases">
        <title>Identification and validation of antigenic proteins from Pajaroellobacter abortibovis using de-novo genome sequence assembly and reverse vaccinology.</title>
        <authorList>
            <person name="Welly B.T."/>
            <person name="Miller M.R."/>
            <person name="Stott J.L."/>
            <person name="Blanchard M.T."/>
            <person name="Islas-Trejo A.D."/>
            <person name="O'Rourke S.M."/>
            <person name="Young A.E."/>
            <person name="Medrano J.F."/>
            <person name="Van Eenennaam A.L."/>
        </authorList>
    </citation>
    <scope>NUCLEOTIDE SEQUENCE [LARGE SCALE GENOMIC DNA]</scope>
    <source>
        <strain evidence="6 7">BTF92-0548A/99-0131</strain>
    </source>
</reference>
<dbReference type="CDD" id="cd16393">
    <property type="entry name" value="SPO0J_N"/>
    <property type="match status" value="1"/>
</dbReference>
<dbReference type="InterPro" id="IPR050336">
    <property type="entry name" value="Chromosome_partition/occlusion"/>
</dbReference>
<evidence type="ECO:0000256" key="1">
    <source>
        <dbReference type="ARBA" id="ARBA00006295"/>
    </source>
</evidence>
<accession>A0A1L6MVT9</accession>
<dbReference type="GO" id="GO:0007059">
    <property type="term" value="P:chromosome segregation"/>
    <property type="evidence" value="ECO:0007669"/>
    <property type="project" value="UniProtKB-KW"/>
</dbReference>
<dbReference type="PANTHER" id="PTHR33375">
    <property type="entry name" value="CHROMOSOME-PARTITIONING PROTEIN PARB-RELATED"/>
    <property type="match status" value="1"/>
</dbReference>
<dbReference type="GO" id="GO:0003677">
    <property type="term" value="F:DNA binding"/>
    <property type="evidence" value="ECO:0007669"/>
    <property type="project" value="UniProtKB-KW"/>
</dbReference>
<comment type="similarity">
    <text evidence="1">Belongs to the ParB family.</text>
</comment>
<dbReference type="PANTHER" id="PTHR33375:SF1">
    <property type="entry name" value="CHROMOSOME-PARTITIONING PROTEIN PARB-RELATED"/>
    <property type="match status" value="1"/>
</dbReference>
<sequence length="300" mass="33381">MSSEQNKRRPLGRGLDALFPTASSPSSPYGSKNLFLCPIEKIIPQEGQPRQFFHSSSLQELALSIRTHGMLEPLVVRRSEHVPDQFVLIAGERRWRASQQAGLKEVLVVVKDVSARNAFELALVENVQREDLNPIELAEAIQRLLEEHNYTHEILAKRLGKDRSTLTNSLRLLRLPAAVRTQVISGALSEGHARALLGLSNPEQMARIAEKVIRGRLSVRATEGLIRQVNPSSTKTKQRQKGGSPTKTSAIRHLETQLTHALGTRVTLQDKGNRGEIRIHYTNLDELDQILSKLLSSDGA</sequence>
<dbReference type="InterPro" id="IPR036086">
    <property type="entry name" value="ParB/Sulfiredoxin_sf"/>
</dbReference>
<dbReference type="SUPFAM" id="SSF109709">
    <property type="entry name" value="KorB DNA-binding domain-like"/>
    <property type="match status" value="1"/>
</dbReference>
<dbReference type="KEGG" id="pabo:BCY86_02335"/>
<organism evidence="6 7">
    <name type="scientific">Pajaroellobacter abortibovis</name>
    <dbReference type="NCBI Taxonomy" id="1882918"/>
    <lineage>
        <taxon>Bacteria</taxon>
        <taxon>Pseudomonadati</taxon>
        <taxon>Myxococcota</taxon>
        <taxon>Polyangia</taxon>
        <taxon>Polyangiales</taxon>
        <taxon>Polyangiaceae</taxon>
    </lineage>
</organism>
<evidence type="ECO:0000313" key="6">
    <source>
        <dbReference type="EMBL" id="APR99642.1"/>
    </source>
</evidence>